<feature type="coiled-coil region" evidence="3">
    <location>
        <begin position="183"/>
        <end position="241"/>
    </location>
</feature>
<feature type="compositionally biased region" description="Basic and acidic residues" evidence="4">
    <location>
        <begin position="335"/>
        <end position="389"/>
    </location>
</feature>
<feature type="region of interest" description="Disordered" evidence="4">
    <location>
        <begin position="1"/>
        <end position="92"/>
    </location>
</feature>
<proteinExistence type="inferred from homology"/>
<accession>A0A9P4P037</accession>
<dbReference type="EMBL" id="MU007016">
    <property type="protein sequence ID" value="KAF2434503.1"/>
    <property type="molecule type" value="Genomic_DNA"/>
</dbReference>
<evidence type="ECO:0000256" key="4">
    <source>
        <dbReference type="SAM" id="MobiDB-lite"/>
    </source>
</evidence>
<evidence type="ECO:0000256" key="1">
    <source>
        <dbReference type="ARBA" id="ARBA00010126"/>
    </source>
</evidence>
<dbReference type="AlphaFoldDB" id="A0A9P4P037"/>
<dbReference type="GO" id="GO:0000381">
    <property type="term" value="P:regulation of alternative mRNA splicing, via spliceosome"/>
    <property type="evidence" value="ECO:0007669"/>
    <property type="project" value="InterPro"/>
</dbReference>
<dbReference type="OrthoDB" id="446635at2759"/>
<organism evidence="6 7">
    <name type="scientific">Tothia fuscella</name>
    <dbReference type="NCBI Taxonomy" id="1048955"/>
    <lineage>
        <taxon>Eukaryota</taxon>
        <taxon>Fungi</taxon>
        <taxon>Dikarya</taxon>
        <taxon>Ascomycota</taxon>
        <taxon>Pezizomycotina</taxon>
        <taxon>Dothideomycetes</taxon>
        <taxon>Pleosporomycetidae</taxon>
        <taxon>Venturiales</taxon>
        <taxon>Cylindrosympodiaceae</taxon>
        <taxon>Tothia</taxon>
    </lineage>
</organism>
<gene>
    <name evidence="6" type="ORF">EJ08DRAFT_469051</name>
</gene>
<evidence type="ECO:0000313" key="6">
    <source>
        <dbReference type="EMBL" id="KAF2434503.1"/>
    </source>
</evidence>
<feature type="compositionally biased region" description="Basic and acidic residues" evidence="4">
    <location>
        <begin position="310"/>
        <end position="326"/>
    </location>
</feature>
<dbReference type="InterPro" id="IPR053246">
    <property type="entry name" value="NS_splicing_regulatory_protein"/>
</dbReference>
<dbReference type="PANTHER" id="PTHR47845">
    <property type="entry name" value="NUCLEAR SPECKLE SPLICING REGULATORY PROTEIN 1 HOMOLOG"/>
    <property type="match status" value="1"/>
</dbReference>
<feature type="compositionally biased region" description="Acidic residues" evidence="4">
    <location>
        <begin position="34"/>
        <end position="47"/>
    </location>
</feature>
<feature type="domain" description="Nuclear speckle splicing regulatory protein 1 N-terminal" evidence="5">
    <location>
        <begin position="93"/>
        <end position="210"/>
    </location>
</feature>
<keyword evidence="7" id="KW-1185">Reference proteome</keyword>
<keyword evidence="2 3" id="KW-0175">Coiled coil</keyword>
<evidence type="ECO:0000256" key="2">
    <source>
        <dbReference type="ARBA" id="ARBA00023054"/>
    </source>
</evidence>
<comment type="similarity">
    <text evidence="1">Belongs to the NSRP1 family.</text>
</comment>
<reference evidence="6" key="1">
    <citation type="journal article" date="2020" name="Stud. Mycol.">
        <title>101 Dothideomycetes genomes: a test case for predicting lifestyles and emergence of pathogens.</title>
        <authorList>
            <person name="Haridas S."/>
            <person name="Albert R."/>
            <person name="Binder M."/>
            <person name="Bloem J."/>
            <person name="Labutti K."/>
            <person name="Salamov A."/>
            <person name="Andreopoulos B."/>
            <person name="Baker S."/>
            <person name="Barry K."/>
            <person name="Bills G."/>
            <person name="Bluhm B."/>
            <person name="Cannon C."/>
            <person name="Castanera R."/>
            <person name="Culley D."/>
            <person name="Daum C."/>
            <person name="Ezra D."/>
            <person name="Gonzalez J."/>
            <person name="Henrissat B."/>
            <person name="Kuo A."/>
            <person name="Liang C."/>
            <person name="Lipzen A."/>
            <person name="Lutzoni F."/>
            <person name="Magnuson J."/>
            <person name="Mondo S."/>
            <person name="Nolan M."/>
            <person name="Ohm R."/>
            <person name="Pangilinan J."/>
            <person name="Park H.-J."/>
            <person name="Ramirez L."/>
            <person name="Alfaro M."/>
            <person name="Sun H."/>
            <person name="Tritt A."/>
            <person name="Yoshinaga Y."/>
            <person name="Zwiers L.-H."/>
            <person name="Turgeon B."/>
            <person name="Goodwin S."/>
            <person name="Spatafora J."/>
            <person name="Crous P."/>
            <person name="Grigoriev I."/>
        </authorList>
    </citation>
    <scope>NUCLEOTIDE SEQUENCE</scope>
    <source>
        <strain evidence="6">CBS 130266</strain>
    </source>
</reference>
<dbReference type="InterPro" id="IPR018612">
    <property type="entry name" value="NSRP1_N"/>
</dbReference>
<evidence type="ECO:0000256" key="3">
    <source>
        <dbReference type="SAM" id="Coils"/>
    </source>
</evidence>
<protein>
    <recommendedName>
        <fullName evidence="5">Nuclear speckle splicing regulatory protein 1 N-terminal domain-containing protein</fullName>
    </recommendedName>
</protein>
<sequence>MSFKFGLNTQKKPQSLSSKPKATVGKAKLAFGGDSDDDDQSKDDDALEIGGLPLQQLASSNPLDKTQKPSLKTNSKKLPISQFGDLSSQRNHRKNAEAAIEVDASIYDYDAAYDAIHARDAAKKAAARKEAEERKSKYMDNLLVAAETRKKDILRAKDKQLQREREAEGEEFADKEKFVTSAYKQQQEEVRIAEAEEKKRQEAEEKKKKAMGMQGFYKNMMNQQESRYQEALAATEEAEKTGIVVKLDQEKTDIELAKEMEAKGAHVTLNDEGQIVDKRQLLTAGLNIKKPKAAPKPVSTAKAPVALPHLEAKKASHQAMRERQTRMMEAQLEQSAKRAADDEAEDHRKLEHQAKSRKTEADIGSAKERYLARKKAAAEAAKKGKDGAA</sequence>
<dbReference type="Proteomes" id="UP000800235">
    <property type="component" value="Unassembled WGS sequence"/>
</dbReference>
<feature type="region of interest" description="Disordered" evidence="4">
    <location>
        <begin position="286"/>
        <end position="389"/>
    </location>
</feature>
<comment type="caution">
    <text evidence="6">The sequence shown here is derived from an EMBL/GenBank/DDBJ whole genome shotgun (WGS) entry which is preliminary data.</text>
</comment>
<dbReference type="PANTHER" id="PTHR47845:SF1">
    <property type="entry name" value="NUCLEAR SPECKLE SPLICING REGULATORY PROTEIN 1 HOMOLOG"/>
    <property type="match status" value="1"/>
</dbReference>
<evidence type="ECO:0000313" key="7">
    <source>
        <dbReference type="Proteomes" id="UP000800235"/>
    </source>
</evidence>
<feature type="compositionally biased region" description="Polar residues" evidence="4">
    <location>
        <begin position="56"/>
        <end position="73"/>
    </location>
</feature>
<name>A0A9P4P037_9PEZI</name>
<feature type="compositionally biased region" description="Low complexity" evidence="4">
    <location>
        <begin position="10"/>
        <end position="21"/>
    </location>
</feature>
<evidence type="ECO:0000259" key="5">
    <source>
        <dbReference type="Pfam" id="PF09745"/>
    </source>
</evidence>
<dbReference type="Pfam" id="PF09745">
    <property type="entry name" value="NSRP1_N"/>
    <property type="match status" value="1"/>
</dbReference>